<evidence type="ECO:0000313" key="6">
    <source>
        <dbReference type="Proteomes" id="UP000005868"/>
    </source>
</evidence>
<dbReference type="Gene3D" id="3.20.20.70">
    <property type="entry name" value="Aldolase class I"/>
    <property type="match status" value="1"/>
</dbReference>
<dbReference type="STRING" id="580340.Tlie_1835"/>
<dbReference type="Proteomes" id="UP000005868">
    <property type="component" value="Chromosome"/>
</dbReference>
<dbReference type="KEGG" id="tli:Tlie_1835"/>
<dbReference type="InterPro" id="IPR043594">
    <property type="entry name" value="HMGL"/>
</dbReference>
<dbReference type="eggNOG" id="COG0119">
    <property type="taxonomic scope" value="Bacteria"/>
</dbReference>
<keyword evidence="5" id="KW-0670">Pyruvate</keyword>
<evidence type="ECO:0000256" key="1">
    <source>
        <dbReference type="ARBA" id="ARBA00009405"/>
    </source>
</evidence>
<protein>
    <submittedName>
        <fullName evidence="5">Pyruvate carboxyltransferase</fullName>
    </submittedName>
</protein>
<dbReference type="NCBIfam" id="NF004283">
    <property type="entry name" value="PRK05692.1"/>
    <property type="match status" value="1"/>
</dbReference>
<evidence type="ECO:0000313" key="5">
    <source>
        <dbReference type="EMBL" id="AER67545.1"/>
    </source>
</evidence>
<dbReference type="HOGENOM" id="CLU_022138_3_2_0"/>
<dbReference type="GO" id="GO:0046872">
    <property type="term" value="F:metal ion binding"/>
    <property type="evidence" value="ECO:0007669"/>
    <property type="project" value="UniProtKB-KW"/>
</dbReference>
<dbReference type="GO" id="GO:0006552">
    <property type="term" value="P:L-leucine catabolic process"/>
    <property type="evidence" value="ECO:0007669"/>
    <property type="project" value="TreeGrafter"/>
</dbReference>
<name>G7V911_THELD</name>
<accession>G7V911</accession>
<dbReference type="Pfam" id="PF00682">
    <property type="entry name" value="HMGL-like"/>
    <property type="match status" value="1"/>
</dbReference>
<keyword evidence="3" id="KW-0456">Lyase</keyword>
<dbReference type="FunFam" id="3.20.20.70:FF:000071">
    <property type="entry name" value="Hydroxymethylglutaryl-CoA lyase"/>
    <property type="match status" value="1"/>
</dbReference>
<keyword evidence="2" id="KW-0479">Metal-binding</keyword>
<evidence type="ECO:0000256" key="2">
    <source>
        <dbReference type="ARBA" id="ARBA00022723"/>
    </source>
</evidence>
<dbReference type="CDD" id="cd07938">
    <property type="entry name" value="DRE_TIM_HMGL"/>
    <property type="match status" value="1"/>
</dbReference>
<reference evidence="6" key="1">
    <citation type="submission" date="2011-10" db="EMBL/GenBank/DDBJ databases">
        <title>The complete genome of chromosome of Thermovirga lienii DSM 17291.</title>
        <authorList>
            <consortium name="US DOE Joint Genome Institute (JGI-PGF)"/>
            <person name="Lucas S."/>
            <person name="Copeland A."/>
            <person name="Lapidus A."/>
            <person name="Glavina del Rio T."/>
            <person name="Dalin E."/>
            <person name="Tice H."/>
            <person name="Bruce D."/>
            <person name="Goodwin L."/>
            <person name="Pitluck S."/>
            <person name="Peters L."/>
            <person name="Mikhailova N."/>
            <person name="Saunders E."/>
            <person name="Kyrpides N."/>
            <person name="Mavromatis K."/>
            <person name="Ivanova N."/>
            <person name="Last F.I."/>
            <person name="Brettin T."/>
            <person name="Detter J.C."/>
            <person name="Han C."/>
            <person name="Larimer F."/>
            <person name="Land M."/>
            <person name="Hauser L."/>
            <person name="Markowitz V."/>
            <person name="Cheng J.-F."/>
            <person name="Hugenholtz P."/>
            <person name="Woyke T."/>
            <person name="Wu D."/>
            <person name="Spring S."/>
            <person name="Schroeder M."/>
            <person name="Brambilla E.-M."/>
            <person name="Klenk H.-P."/>
            <person name="Eisen J.A."/>
        </authorList>
    </citation>
    <scope>NUCLEOTIDE SEQUENCE [LARGE SCALE GENOMIC DNA]</scope>
    <source>
        <strain evidence="6">ATCC BAA-1197 / DSM 17291 / Cas60314</strain>
    </source>
</reference>
<dbReference type="AlphaFoldDB" id="G7V911"/>
<organism evidence="5 6">
    <name type="scientific">Thermovirga lienii (strain ATCC BAA-1197 / DSM 17291 / Cas60314)</name>
    <dbReference type="NCBI Taxonomy" id="580340"/>
    <lineage>
        <taxon>Bacteria</taxon>
        <taxon>Thermotogati</taxon>
        <taxon>Synergistota</taxon>
        <taxon>Synergistia</taxon>
        <taxon>Synergistales</taxon>
        <taxon>Thermovirgaceae</taxon>
        <taxon>Thermovirga</taxon>
    </lineage>
</organism>
<keyword evidence="5" id="KW-0808">Transferase</keyword>
<comment type="similarity">
    <text evidence="1">Belongs to the HMG-CoA lyase family.</text>
</comment>
<dbReference type="OrthoDB" id="9784013at2"/>
<dbReference type="GO" id="GO:0004419">
    <property type="term" value="F:hydroxymethylglutaryl-CoA lyase activity"/>
    <property type="evidence" value="ECO:0007669"/>
    <property type="project" value="TreeGrafter"/>
</dbReference>
<dbReference type="GO" id="GO:0046951">
    <property type="term" value="P:ketone body biosynthetic process"/>
    <property type="evidence" value="ECO:0007669"/>
    <property type="project" value="TreeGrafter"/>
</dbReference>
<evidence type="ECO:0000256" key="3">
    <source>
        <dbReference type="ARBA" id="ARBA00023239"/>
    </source>
</evidence>
<dbReference type="GO" id="GO:0016740">
    <property type="term" value="F:transferase activity"/>
    <property type="evidence" value="ECO:0007669"/>
    <property type="project" value="UniProtKB-KW"/>
</dbReference>
<dbReference type="EMBL" id="CP003096">
    <property type="protein sequence ID" value="AER67545.1"/>
    <property type="molecule type" value="Genomic_DNA"/>
</dbReference>
<dbReference type="InterPro" id="IPR013785">
    <property type="entry name" value="Aldolase_TIM"/>
</dbReference>
<evidence type="ECO:0000259" key="4">
    <source>
        <dbReference type="PROSITE" id="PS50991"/>
    </source>
</evidence>
<proteinExistence type="inferred from homology"/>
<dbReference type="PANTHER" id="PTHR42738:SF7">
    <property type="entry name" value="HYDROXYMETHYLGLUTARYL-COA LYASE"/>
    <property type="match status" value="1"/>
</dbReference>
<dbReference type="PANTHER" id="PTHR42738">
    <property type="entry name" value="HYDROXYMETHYLGLUTARYL-COA LYASE"/>
    <property type="match status" value="1"/>
</dbReference>
<sequence>MKSCCEAEPKKPKRAIIREVCPRDGFQNVKEFIPTERKINIIDKLASTGISCMEVTSFVSPKAIPQMRDAAEVMEEFNKKWKGKIKSYVLVPNLRGAENALKVNPDSLNFVISASEAHNKANTNRSVKESLEELKKIADLAEDTELAVSVATAFECPFCGAVPPERVIELLDAILEMGIKNVTLADTIGTANPSEVKRTLKKIKQRYKDYPFFLHLHDTQGMALANTMVALELGYSRFDAATGGLGGCPFAPGAAGNLATEDLVNFLDKLGIITGVDLMKVIGIARELQSYGFNVISHLASCSVCS</sequence>
<keyword evidence="6" id="KW-1185">Reference proteome</keyword>
<dbReference type="SUPFAM" id="SSF51569">
    <property type="entry name" value="Aldolase"/>
    <property type="match status" value="1"/>
</dbReference>
<gene>
    <name evidence="5" type="ordered locus">Tlie_1835</name>
</gene>
<feature type="domain" description="Pyruvate carboxyltransferase" evidence="4">
    <location>
        <begin position="15"/>
        <end position="282"/>
    </location>
</feature>
<reference evidence="5 6" key="2">
    <citation type="journal article" date="2012" name="Stand. Genomic Sci.">
        <title>Genome sequence of the moderately thermophilic, amino-acid-degrading and sulfur-reducing bacterium Thermovirga lienii type strain (Cas60314(T)).</title>
        <authorList>
            <person name="Goker M."/>
            <person name="Saunders E."/>
            <person name="Lapidus A."/>
            <person name="Nolan M."/>
            <person name="Lucas S."/>
            <person name="Hammon N."/>
            <person name="Deshpande S."/>
            <person name="Cheng J.F."/>
            <person name="Han C."/>
            <person name="Tapia R."/>
            <person name="Goodwin L.A."/>
            <person name="Pitluck S."/>
            <person name="Liolios K."/>
            <person name="Mavromatis K."/>
            <person name="Pagani I."/>
            <person name="Ivanova N."/>
            <person name="Mikhailova N."/>
            <person name="Pati A."/>
            <person name="Chen A."/>
            <person name="Palaniappan K."/>
            <person name="Land M."/>
            <person name="Chang Y.J."/>
            <person name="Jeffries C.D."/>
            <person name="Brambilla E.M."/>
            <person name="Rohde M."/>
            <person name="Spring S."/>
            <person name="Detter J.C."/>
            <person name="Woyke T."/>
            <person name="Bristow J."/>
            <person name="Eisen J.A."/>
            <person name="Markowitz V."/>
            <person name="Hugenholtz P."/>
            <person name="Kyrpides N.C."/>
            <person name="Klenk H.P."/>
        </authorList>
    </citation>
    <scope>NUCLEOTIDE SEQUENCE [LARGE SCALE GENOMIC DNA]</scope>
    <source>
        <strain evidence="6">ATCC BAA-1197 / DSM 17291 / Cas60314</strain>
    </source>
</reference>
<dbReference type="InterPro" id="IPR000891">
    <property type="entry name" value="PYR_CT"/>
</dbReference>
<dbReference type="PROSITE" id="PS50991">
    <property type="entry name" value="PYR_CT"/>
    <property type="match status" value="1"/>
</dbReference>